<reference evidence="7" key="1">
    <citation type="journal article" date="2019" name="Int. J. Syst. Evol. Microbiol.">
        <title>The Global Catalogue of Microorganisms (GCM) 10K type strain sequencing project: providing services to taxonomists for standard genome sequencing and annotation.</title>
        <authorList>
            <consortium name="The Broad Institute Genomics Platform"/>
            <consortium name="The Broad Institute Genome Sequencing Center for Infectious Disease"/>
            <person name="Wu L."/>
            <person name="Ma J."/>
        </authorList>
    </citation>
    <scope>NUCLEOTIDE SEQUENCE [LARGE SCALE GENOMIC DNA]</scope>
    <source>
        <strain evidence="7">KCTC 42087</strain>
    </source>
</reference>
<gene>
    <name evidence="6" type="ORF">ACFPZN_47095</name>
</gene>
<evidence type="ECO:0000259" key="5">
    <source>
        <dbReference type="PROSITE" id="PS50893"/>
    </source>
</evidence>
<comment type="caution">
    <text evidence="6">The sequence shown here is derived from an EMBL/GenBank/DDBJ whole genome shotgun (WGS) entry which is preliminary data.</text>
</comment>
<organism evidence="6 7">
    <name type="scientific">Actinomadura rugatobispora</name>
    <dbReference type="NCBI Taxonomy" id="1994"/>
    <lineage>
        <taxon>Bacteria</taxon>
        <taxon>Bacillati</taxon>
        <taxon>Actinomycetota</taxon>
        <taxon>Actinomycetes</taxon>
        <taxon>Streptosporangiales</taxon>
        <taxon>Thermomonosporaceae</taxon>
        <taxon>Actinomadura</taxon>
    </lineage>
</organism>
<dbReference type="GO" id="GO:0005524">
    <property type="term" value="F:ATP binding"/>
    <property type="evidence" value="ECO:0007669"/>
    <property type="project" value="UniProtKB-KW"/>
</dbReference>
<dbReference type="SUPFAM" id="SSF52540">
    <property type="entry name" value="P-loop containing nucleoside triphosphate hydrolases"/>
    <property type="match status" value="1"/>
</dbReference>
<comment type="similarity">
    <text evidence="1">Belongs to the ABC transporter superfamily.</text>
</comment>
<dbReference type="Gene3D" id="3.40.50.300">
    <property type="entry name" value="P-loop containing nucleotide triphosphate hydrolases"/>
    <property type="match status" value="1"/>
</dbReference>
<dbReference type="PANTHER" id="PTHR43776:SF7">
    <property type="entry name" value="D,D-DIPEPTIDE TRANSPORT ATP-BINDING PROTEIN DDPF-RELATED"/>
    <property type="match status" value="1"/>
</dbReference>
<keyword evidence="3" id="KW-0547">Nucleotide-binding</keyword>
<dbReference type="InterPro" id="IPR017871">
    <property type="entry name" value="ABC_transporter-like_CS"/>
</dbReference>
<evidence type="ECO:0000256" key="1">
    <source>
        <dbReference type="ARBA" id="ARBA00005417"/>
    </source>
</evidence>
<dbReference type="EMBL" id="JBHSON010000106">
    <property type="protein sequence ID" value="MFC5753231.1"/>
    <property type="molecule type" value="Genomic_DNA"/>
</dbReference>
<evidence type="ECO:0000313" key="6">
    <source>
        <dbReference type="EMBL" id="MFC5753231.1"/>
    </source>
</evidence>
<keyword evidence="4 6" id="KW-0067">ATP-binding</keyword>
<dbReference type="InterPro" id="IPR027417">
    <property type="entry name" value="P-loop_NTPase"/>
</dbReference>
<evidence type="ECO:0000256" key="2">
    <source>
        <dbReference type="ARBA" id="ARBA00022448"/>
    </source>
</evidence>
<proteinExistence type="inferred from homology"/>
<dbReference type="InterPro" id="IPR050319">
    <property type="entry name" value="ABC_transp_ATP-bind"/>
</dbReference>
<sequence length="260" mass="28998">MSRLVLEEVHKTYGRGRNAVEAVRGVSLTVEPGTTLGLIGESGSGKSTLGRICLGAEPIDRGRLLAGGEDFARFGRERLAEFRRKTSIVLQEPELALNPRRTLGQSVTEPLEVHFPRLAPAERRERAEHAMELAHLDPGLWDRYPRELSGGQQQRAGIARAVVTEPEFVVLDEPTASLDLSVRGRILDTMRELQDRLGLSYLLITHDMATVSALAERVVVLYKGVAVETGEWRRVRRDPEHEYTRTLLSAVLTVRRHGRG</sequence>
<evidence type="ECO:0000313" key="7">
    <source>
        <dbReference type="Proteomes" id="UP001596074"/>
    </source>
</evidence>
<keyword evidence="2" id="KW-0813">Transport</keyword>
<feature type="domain" description="ABC transporter" evidence="5">
    <location>
        <begin position="4"/>
        <end position="248"/>
    </location>
</feature>
<dbReference type="CDD" id="cd03257">
    <property type="entry name" value="ABC_NikE_OppD_transporters"/>
    <property type="match status" value="1"/>
</dbReference>
<dbReference type="InterPro" id="IPR003593">
    <property type="entry name" value="AAA+_ATPase"/>
</dbReference>
<keyword evidence="7" id="KW-1185">Reference proteome</keyword>
<dbReference type="InterPro" id="IPR003439">
    <property type="entry name" value="ABC_transporter-like_ATP-bd"/>
</dbReference>
<dbReference type="SMART" id="SM00382">
    <property type="entry name" value="AAA"/>
    <property type="match status" value="1"/>
</dbReference>
<dbReference type="Proteomes" id="UP001596074">
    <property type="component" value="Unassembled WGS sequence"/>
</dbReference>
<name>A0ABW1AFA9_9ACTN</name>
<dbReference type="Pfam" id="PF00005">
    <property type="entry name" value="ABC_tran"/>
    <property type="match status" value="1"/>
</dbReference>
<protein>
    <submittedName>
        <fullName evidence="6">ABC transporter ATP-binding protein</fullName>
    </submittedName>
</protein>
<evidence type="ECO:0000256" key="3">
    <source>
        <dbReference type="ARBA" id="ARBA00022741"/>
    </source>
</evidence>
<dbReference type="PROSITE" id="PS00211">
    <property type="entry name" value="ABC_TRANSPORTER_1"/>
    <property type="match status" value="1"/>
</dbReference>
<dbReference type="RefSeq" id="WP_378290041.1">
    <property type="nucleotide sequence ID" value="NZ_JBHSON010000106.1"/>
</dbReference>
<dbReference type="PANTHER" id="PTHR43776">
    <property type="entry name" value="TRANSPORT ATP-BINDING PROTEIN"/>
    <property type="match status" value="1"/>
</dbReference>
<evidence type="ECO:0000256" key="4">
    <source>
        <dbReference type="ARBA" id="ARBA00022840"/>
    </source>
</evidence>
<dbReference type="PROSITE" id="PS50893">
    <property type="entry name" value="ABC_TRANSPORTER_2"/>
    <property type="match status" value="1"/>
</dbReference>
<accession>A0ABW1AFA9</accession>